<dbReference type="RefSeq" id="WP_202998178.1">
    <property type="nucleotide sequence ID" value="NZ_JAENHO010000019.1"/>
</dbReference>
<organism evidence="2 3">
    <name type="scientific">Paractinoplanes lichenicola</name>
    <dbReference type="NCBI Taxonomy" id="2802976"/>
    <lineage>
        <taxon>Bacteria</taxon>
        <taxon>Bacillati</taxon>
        <taxon>Actinomycetota</taxon>
        <taxon>Actinomycetes</taxon>
        <taxon>Micromonosporales</taxon>
        <taxon>Micromonosporaceae</taxon>
        <taxon>Paractinoplanes</taxon>
    </lineage>
</organism>
<evidence type="ECO:0000313" key="2">
    <source>
        <dbReference type="EMBL" id="MBL7261411.1"/>
    </source>
</evidence>
<name>A0ABS1W3U7_9ACTN</name>
<gene>
    <name evidence="2" type="ORF">JKJ07_44725</name>
</gene>
<sequence length="131" mass="14222">MAWLVLFVLPAVIVVTWIGLWWRGSQGVRLWFAALSVVGVVLTCALGMYLLRYDSEPMPYGDGGAYWARSMSTISEETVLVGGNAILGLIVAVPLAVISAIADLARSRPPSPQREEAADALEQWGRDNGYL</sequence>
<feature type="transmembrane region" description="Helical" evidence="1">
    <location>
        <begin position="85"/>
        <end position="105"/>
    </location>
</feature>
<keyword evidence="1" id="KW-1133">Transmembrane helix</keyword>
<comment type="caution">
    <text evidence="2">The sequence shown here is derived from an EMBL/GenBank/DDBJ whole genome shotgun (WGS) entry which is preliminary data.</text>
</comment>
<dbReference type="Proteomes" id="UP000598996">
    <property type="component" value="Unassembled WGS sequence"/>
</dbReference>
<reference evidence="2 3" key="1">
    <citation type="submission" date="2021-01" db="EMBL/GenBank/DDBJ databases">
        <title>Actinoplanes sp. nov. LDG1-01 isolated from lichen.</title>
        <authorList>
            <person name="Saeng-In P."/>
            <person name="Phongsopitanun W."/>
            <person name="Kanchanasin P."/>
            <person name="Yuki M."/>
            <person name="Kudo T."/>
            <person name="Ohkuma M."/>
            <person name="Tanasupawat S."/>
        </authorList>
    </citation>
    <scope>NUCLEOTIDE SEQUENCE [LARGE SCALE GENOMIC DNA]</scope>
    <source>
        <strain evidence="2 3">LDG1-01</strain>
    </source>
</reference>
<evidence type="ECO:0000313" key="3">
    <source>
        <dbReference type="Proteomes" id="UP000598996"/>
    </source>
</evidence>
<proteinExistence type="predicted"/>
<feature type="transmembrane region" description="Helical" evidence="1">
    <location>
        <begin position="6"/>
        <end position="23"/>
    </location>
</feature>
<accession>A0ABS1W3U7</accession>
<keyword evidence="1" id="KW-0472">Membrane</keyword>
<keyword evidence="3" id="KW-1185">Reference proteome</keyword>
<protein>
    <submittedName>
        <fullName evidence="2">Uncharacterized protein</fullName>
    </submittedName>
</protein>
<feature type="transmembrane region" description="Helical" evidence="1">
    <location>
        <begin position="30"/>
        <end position="51"/>
    </location>
</feature>
<dbReference type="EMBL" id="JAENHO010000019">
    <property type="protein sequence ID" value="MBL7261411.1"/>
    <property type="molecule type" value="Genomic_DNA"/>
</dbReference>
<evidence type="ECO:0000256" key="1">
    <source>
        <dbReference type="SAM" id="Phobius"/>
    </source>
</evidence>
<keyword evidence="1" id="KW-0812">Transmembrane</keyword>